<feature type="transmembrane region" description="Helical" evidence="4">
    <location>
        <begin position="183"/>
        <end position="203"/>
    </location>
</feature>
<evidence type="ECO:0000256" key="2">
    <source>
        <dbReference type="ARBA" id="ARBA00022692"/>
    </source>
</evidence>
<comment type="caution">
    <text evidence="7">The sequence shown here is derived from an EMBL/GenBank/DDBJ whole genome shotgun (WGS) entry which is preliminary data.</text>
</comment>
<dbReference type="InterPro" id="IPR013783">
    <property type="entry name" value="Ig-like_fold"/>
</dbReference>
<reference evidence="7" key="1">
    <citation type="journal article" date="2022" name="bioRxiv">
        <title>Sequencing and chromosome-scale assembly of the giantPleurodeles waltlgenome.</title>
        <authorList>
            <person name="Brown T."/>
            <person name="Elewa A."/>
            <person name="Iarovenko S."/>
            <person name="Subramanian E."/>
            <person name="Araus A.J."/>
            <person name="Petzold A."/>
            <person name="Susuki M."/>
            <person name="Suzuki K.-i.T."/>
            <person name="Hayashi T."/>
            <person name="Toyoda A."/>
            <person name="Oliveira C."/>
            <person name="Osipova E."/>
            <person name="Leigh N.D."/>
            <person name="Simon A."/>
            <person name="Yun M.H."/>
        </authorList>
    </citation>
    <scope>NUCLEOTIDE SEQUENCE</scope>
    <source>
        <strain evidence="7">20211129_DDA</strain>
        <tissue evidence="7">Liver</tissue>
    </source>
</reference>
<dbReference type="CDD" id="cd05716">
    <property type="entry name" value="IgV_pIgR_like"/>
    <property type="match status" value="1"/>
</dbReference>
<evidence type="ECO:0000256" key="1">
    <source>
        <dbReference type="ARBA" id="ARBA00004370"/>
    </source>
</evidence>
<evidence type="ECO:0000256" key="4">
    <source>
        <dbReference type="SAM" id="Phobius"/>
    </source>
</evidence>
<dbReference type="GO" id="GO:0004888">
    <property type="term" value="F:transmembrane signaling receptor activity"/>
    <property type="evidence" value="ECO:0007669"/>
    <property type="project" value="TreeGrafter"/>
</dbReference>
<evidence type="ECO:0000259" key="6">
    <source>
        <dbReference type="Pfam" id="PF07686"/>
    </source>
</evidence>
<sequence length="237" mass="25725">MKIATMWVLVLFPGLFLTAEYQEVSGVAGVALTVNCTYASPLVGRGHYWCKETERSICFLAVRTTGHEDVVKAGRFSIRDYRINLIFTATMMDLTEDDSGLYWCGTDDSGTDGIFRFKVTVSSFDLNSATPPVSATRKGSLPVGSHSSAVAASHLPWASFEERRITPADTVSAPSASYLALQWPVKAALLAIIPLTAGIIWIASRNRKRSMGGEGHVPTEDVLQCPVPGIEEGYLHP</sequence>
<dbReference type="SUPFAM" id="SSF48726">
    <property type="entry name" value="Immunoglobulin"/>
    <property type="match status" value="1"/>
</dbReference>
<dbReference type="Gene3D" id="2.60.40.10">
    <property type="entry name" value="Immunoglobulins"/>
    <property type="match status" value="1"/>
</dbReference>
<dbReference type="GO" id="GO:0005886">
    <property type="term" value="C:plasma membrane"/>
    <property type="evidence" value="ECO:0007669"/>
    <property type="project" value="TreeGrafter"/>
</dbReference>
<keyword evidence="4" id="KW-1133">Transmembrane helix</keyword>
<keyword evidence="2 4" id="KW-0812">Transmembrane</keyword>
<evidence type="ECO:0000256" key="5">
    <source>
        <dbReference type="SAM" id="SignalP"/>
    </source>
</evidence>
<proteinExistence type="predicted"/>
<name>A0AAV7LXD3_PLEWA</name>
<organism evidence="7 8">
    <name type="scientific">Pleurodeles waltl</name>
    <name type="common">Iberian ribbed newt</name>
    <dbReference type="NCBI Taxonomy" id="8319"/>
    <lineage>
        <taxon>Eukaryota</taxon>
        <taxon>Metazoa</taxon>
        <taxon>Chordata</taxon>
        <taxon>Craniata</taxon>
        <taxon>Vertebrata</taxon>
        <taxon>Euteleostomi</taxon>
        <taxon>Amphibia</taxon>
        <taxon>Batrachia</taxon>
        <taxon>Caudata</taxon>
        <taxon>Salamandroidea</taxon>
        <taxon>Salamandridae</taxon>
        <taxon>Pleurodelinae</taxon>
        <taxon>Pleurodeles</taxon>
    </lineage>
</organism>
<evidence type="ECO:0000313" key="7">
    <source>
        <dbReference type="EMBL" id="KAJ1093508.1"/>
    </source>
</evidence>
<evidence type="ECO:0000313" key="8">
    <source>
        <dbReference type="Proteomes" id="UP001066276"/>
    </source>
</evidence>
<feature type="chain" id="PRO_5043764923" description="Immunoglobulin V-set domain-containing protein" evidence="5">
    <location>
        <begin position="22"/>
        <end position="237"/>
    </location>
</feature>
<protein>
    <recommendedName>
        <fullName evidence="6">Immunoglobulin V-set domain-containing protein</fullName>
    </recommendedName>
</protein>
<dbReference type="Proteomes" id="UP001066276">
    <property type="component" value="Chromosome 11"/>
</dbReference>
<feature type="signal peptide" evidence="5">
    <location>
        <begin position="1"/>
        <end position="21"/>
    </location>
</feature>
<keyword evidence="3 4" id="KW-0472">Membrane</keyword>
<feature type="domain" description="Immunoglobulin V-set" evidence="6">
    <location>
        <begin position="23"/>
        <end position="116"/>
    </location>
</feature>
<dbReference type="InterPro" id="IPR036179">
    <property type="entry name" value="Ig-like_dom_sf"/>
</dbReference>
<evidence type="ECO:0000256" key="3">
    <source>
        <dbReference type="ARBA" id="ARBA00023136"/>
    </source>
</evidence>
<dbReference type="InterPro" id="IPR050671">
    <property type="entry name" value="CD300_family_receptors"/>
</dbReference>
<dbReference type="AlphaFoldDB" id="A0AAV7LXD3"/>
<dbReference type="Pfam" id="PF07686">
    <property type="entry name" value="V-set"/>
    <property type="match status" value="1"/>
</dbReference>
<keyword evidence="5" id="KW-0732">Signal</keyword>
<dbReference type="EMBL" id="JANPWB010000015">
    <property type="protein sequence ID" value="KAJ1093508.1"/>
    <property type="molecule type" value="Genomic_DNA"/>
</dbReference>
<keyword evidence="8" id="KW-1185">Reference proteome</keyword>
<gene>
    <name evidence="7" type="ORF">NDU88_006608</name>
</gene>
<dbReference type="PANTHER" id="PTHR11860">
    <property type="entry name" value="POLYMERIC-IMMUNOGLOBULIN RECEPTOR"/>
    <property type="match status" value="1"/>
</dbReference>
<accession>A0AAV7LXD3</accession>
<comment type="subcellular location">
    <subcellularLocation>
        <location evidence="1">Membrane</location>
    </subcellularLocation>
</comment>
<dbReference type="InterPro" id="IPR013106">
    <property type="entry name" value="Ig_V-set"/>
</dbReference>
<dbReference type="PANTHER" id="PTHR11860:SF87">
    <property type="entry name" value="CMRF35-LIKE MOLECULE 8"/>
    <property type="match status" value="1"/>
</dbReference>